<dbReference type="InterPro" id="IPR002423">
    <property type="entry name" value="Cpn60/GroEL/TCP-1"/>
</dbReference>
<evidence type="ECO:0000256" key="3">
    <source>
        <dbReference type="ARBA" id="ARBA00023235"/>
    </source>
</evidence>
<comment type="similarity">
    <text evidence="1 4">Belongs to the chaperonin (HSP60) family.</text>
</comment>
<dbReference type="NCBIfam" id="NF009487">
    <property type="entry name" value="PRK12849.1"/>
    <property type="match status" value="1"/>
</dbReference>
<dbReference type="InterPro" id="IPR027413">
    <property type="entry name" value="GROEL-like_equatorial_sf"/>
</dbReference>
<dbReference type="RefSeq" id="WP_226937579.1">
    <property type="nucleotide sequence ID" value="NZ_JACDXX010000030.1"/>
</dbReference>
<evidence type="ECO:0000256" key="5">
    <source>
        <dbReference type="RuleBase" id="RU000419"/>
    </source>
</evidence>
<dbReference type="NCBIfam" id="NF009488">
    <property type="entry name" value="PRK12850.1"/>
    <property type="match status" value="1"/>
</dbReference>
<dbReference type="InterPro" id="IPR001844">
    <property type="entry name" value="Cpn60/GroEL"/>
</dbReference>
<keyword evidence="7" id="KW-1185">Reference proteome</keyword>
<name>A0ABS8CSM9_9RHOB</name>
<gene>
    <name evidence="6" type="primary">groEL</name>
    <name evidence="6" type="ORF">H0485_19450</name>
</gene>
<protein>
    <recommendedName>
        <fullName evidence="5">60 kDa chaperonin</fullName>
    </recommendedName>
</protein>
<dbReference type="PANTHER" id="PTHR45633">
    <property type="entry name" value="60 KDA HEAT SHOCK PROTEIN, MITOCHONDRIAL"/>
    <property type="match status" value="1"/>
</dbReference>
<comment type="function">
    <text evidence="5">Together with its co-chaperonin GroES, plays an essential role in assisting protein folding. The GroEL-GroES system forms a nano-cage that allows encapsulation of the non-native substrate proteins and provides a physical environment optimized to promote and accelerate protein folding.</text>
</comment>
<dbReference type="NCBIfam" id="NF000592">
    <property type="entry name" value="PRK00013.1"/>
    <property type="match status" value="1"/>
</dbReference>
<dbReference type="CDD" id="cd03344">
    <property type="entry name" value="GroEL"/>
    <property type="match status" value="1"/>
</dbReference>
<dbReference type="Gene3D" id="1.10.560.10">
    <property type="entry name" value="GroEL-like equatorial domain"/>
    <property type="match status" value="1"/>
</dbReference>
<dbReference type="Gene3D" id="3.50.7.10">
    <property type="entry name" value="GroEL"/>
    <property type="match status" value="1"/>
</dbReference>
<dbReference type="SUPFAM" id="SSF52029">
    <property type="entry name" value="GroEL apical domain-like"/>
    <property type="match status" value="1"/>
</dbReference>
<evidence type="ECO:0000256" key="2">
    <source>
        <dbReference type="ARBA" id="ARBA00023186"/>
    </source>
</evidence>
<comment type="subunit">
    <text evidence="5">Forms a cylinder of 14 subunits composed of two heptameric rings stacked back-to-back. Interacts with the co-chaperonin GroES.</text>
</comment>
<dbReference type="NCBIfam" id="NF009489">
    <property type="entry name" value="PRK12851.1"/>
    <property type="match status" value="1"/>
</dbReference>
<sequence length="426" mass="45490">MSAKNVLFGTEARSRMVKGIDILADTVRITLGPKGRNVILGRDFGAPRITKDGVTVAQEIELADRFGNMGARLVREVATRTNDEAGDGTTTATVLAQAIVREGMKAVAAGMNPMDLKRGIDKAVKAAVTGIRDMSRPVRDSDEIARVGMISANGDAAIGRQIADAMERVGKEGVITVEDAKGIETTTEVVEGMQFDRGYLSPYFITNAQKMTVELEDCVILLLDSRLSALKPMLSLLEEVLEADKALLIVAEGIEGEALAMLVVNKLRADLKVAAVKTPGFGDGRKAMLEDLAILTGGEVISADLGTRLEDVTMARLGTAKKILVGKDATTLIGGQGDKAAIASRIGQIRGQIEDEASDYEKGKMQERLARLSGGVATGNVAASGTVLKSVYLGRSMRFQILKRRSARRTLWRTGCGRQTIPGRCD</sequence>
<evidence type="ECO:0000313" key="7">
    <source>
        <dbReference type="Proteomes" id="UP001198571"/>
    </source>
</evidence>
<dbReference type="Proteomes" id="UP001198571">
    <property type="component" value="Unassembled WGS sequence"/>
</dbReference>
<comment type="caution">
    <text evidence="6">The sequence shown here is derived from an EMBL/GenBank/DDBJ whole genome shotgun (WGS) entry which is preliminary data.</text>
</comment>
<evidence type="ECO:0000256" key="1">
    <source>
        <dbReference type="ARBA" id="ARBA00006607"/>
    </source>
</evidence>
<accession>A0ABS8CSM9</accession>
<dbReference type="Pfam" id="PF00118">
    <property type="entry name" value="Cpn60_TCP1"/>
    <property type="match status" value="1"/>
</dbReference>
<dbReference type="EMBL" id="JACDXX010000030">
    <property type="protein sequence ID" value="MCB5412155.1"/>
    <property type="molecule type" value="Genomic_DNA"/>
</dbReference>
<dbReference type="PRINTS" id="PR00298">
    <property type="entry name" value="CHAPERONIN60"/>
</dbReference>
<evidence type="ECO:0000256" key="4">
    <source>
        <dbReference type="RuleBase" id="RU000418"/>
    </source>
</evidence>
<keyword evidence="2" id="KW-0143">Chaperone</keyword>
<dbReference type="SUPFAM" id="SSF48592">
    <property type="entry name" value="GroEL equatorial domain-like"/>
    <property type="match status" value="1"/>
</dbReference>
<evidence type="ECO:0000313" key="6">
    <source>
        <dbReference type="EMBL" id="MCB5412155.1"/>
    </source>
</evidence>
<organism evidence="6 7">
    <name type="scientific">Pseudogemmobacter faecipullorum</name>
    <dbReference type="NCBI Taxonomy" id="2755041"/>
    <lineage>
        <taxon>Bacteria</taxon>
        <taxon>Pseudomonadati</taxon>
        <taxon>Pseudomonadota</taxon>
        <taxon>Alphaproteobacteria</taxon>
        <taxon>Rhodobacterales</taxon>
        <taxon>Paracoccaceae</taxon>
        <taxon>Pseudogemmobacter</taxon>
    </lineage>
</organism>
<feature type="non-terminal residue" evidence="6">
    <location>
        <position position="426"/>
    </location>
</feature>
<reference evidence="6 7" key="1">
    <citation type="submission" date="2020-07" db="EMBL/GenBank/DDBJ databases">
        <title>Pseudogemmobacter sp. nov., isolated from poultry manure in Taiwan.</title>
        <authorList>
            <person name="Lin S.-Y."/>
            <person name="Tang Y.-S."/>
            <person name="Young C.-C."/>
        </authorList>
    </citation>
    <scope>NUCLEOTIDE SEQUENCE [LARGE SCALE GENOMIC DNA]</scope>
    <source>
        <strain evidence="6 7">CC-YST710</strain>
    </source>
</reference>
<keyword evidence="3" id="KW-0413">Isomerase</keyword>
<proteinExistence type="inferred from homology"/>
<dbReference type="InterPro" id="IPR027409">
    <property type="entry name" value="GroEL-like_apical_dom_sf"/>
</dbReference>